<dbReference type="AlphaFoldDB" id="A0A3M7QMN4"/>
<gene>
    <name evidence="1" type="ORF">BpHYR1_041438</name>
</gene>
<accession>A0A3M7QMN4</accession>
<proteinExistence type="predicted"/>
<keyword evidence="2" id="KW-1185">Reference proteome</keyword>
<evidence type="ECO:0000313" key="1">
    <source>
        <dbReference type="EMBL" id="RNA12539.1"/>
    </source>
</evidence>
<reference evidence="1 2" key="1">
    <citation type="journal article" date="2018" name="Sci. Rep.">
        <title>Genomic signatures of local adaptation to the degree of environmental predictability in rotifers.</title>
        <authorList>
            <person name="Franch-Gras L."/>
            <person name="Hahn C."/>
            <person name="Garcia-Roger E.M."/>
            <person name="Carmona M.J."/>
            <person name="Serra M."/>
            <person name="Gomez A."/>
        </authorList>
    </citation>
    <scope>NUCLEOTIDE SEQUENCE [LARGE SCALE GENOMIC DNA]</scope>
    <source>
        <strain evidence="1">HYR1</strain>
    </source>
</reference>
<comment type="caution">
    <text evidence="1">The sequence shown here is derived from an EMBL/GenBank/DDBJ whole genome shotgun (WGS) entry which is preliminary data.</text>
</comment>
<sequence>MEELQPLVHRKNVFFSITGYQVWNRRNKISPERVEYKKIFLLTGQDRSICYNATIQTDPHQTVFLRPFRKTGPSNGLDRPLITIKLRKKKRFLYFPAYYLTKKISELLQHTKFKFKNKQIKF</sequence>
<dbReference type="EMBL" id="REGN01005664">
    <property type="protein sequence ID" value="RNA12539.1"/>
    <property type="molecule type" value="Genomic_DNA"/>
</dbReference>
<organism evidence="1 2">
    <name type="scientific">Brachionus plicatilis</name>
    <name type="common">Marine rotifer</name>
    <name type="synonym">Brachionus muelleri</name>
    <dbReference type="NCBI Taxonomy" id="10195"/>
    <lineage>
        <taxon>Eukaryota</taxon>
        <taxon>Metazoa</taxon>
        <taxon>Spiralia</taxon>
        <taxon>Gnathifera</taxon>
        <taxon>Rotifera</taxon>
        <taxon>Eurotatoria</taxon>
        <taxon>Monogononta</taxon>
        <taxon>Pseudotrocha</taxon>
        <taxon>Ploima</taxon>
        <taxon>Brachionidae</taxon>
        <taxon>Brachionus</taxon>
    </lineage>
</organism>
<dbReference type="Proteomes" id="UP000276133">
    <property type="component" value="Unassembled WGS sequence"/>
</dbReference>
<evidence type="ECO:0000313" key="2">
    <source>
        <dbReference type="Proteomes" id="UP000276133"/>
    </source>
</evidence>
<protein>
    <submittedName>
        <fullName evidence="1">Uncharacterized protein</fullName>
    </submittedName>
</protein>
<name>A0A3M7QMN4_BRAPC</name>